<dbReference type="STRING" id="1125411.W908_02250"/>
<reference evidence="13 14" key="1">
    <citation type="journal article" date="2015" name="Genome Announc.">
        <title>Genome Sequence of 'Candidatus Thioglobus singularis' Strain PS1, a Mixotroph from the SUP05 Clade of Marine Gammaproteobacteria.</title>
        <authorList>
            <person name="Marshall K.T."/>
            <person name="Morris R.M."/>
        </authorList>
    </citation>
    <scope>NUCLEOTIDE SEQUENCE [LARGE SCALE GENOMIC DNA]</scope>
    <source>
        <strain evidence="13 14">PS1</strain>
    </source>
</reference>
<evidence type="ECO:0000256" key="7">
    <source>
        <dbReference type="ARBA" id="ARBA00022980"/>
    </source>
</evidence>
<proteinExistence type="inferred from homology"/>
<dbReference type="Pfam" id="PF00687">
    <property type="entry name" value="Ribosomal_L1"/>
    <property type="match status" value="1"/>
</dbReference>
<comment type="function">
    <text evidence="10 11">Protein L1 is also a translational repressor protein, it controls the translation of the L11 operon by binding to its mRNA.</text>
</comment>
<evidence type="ECO:0000256" key="3">
    <source>
        <dbReference type="ARBA" id="ARBA00022555"/>
    </source>
</evidence>
<evidence type="ECO:0000313" key="14">
    <source>
        <dbReference type="Proteomes" id="UP000068905"/>
    </source>
</evidence>
<keyword evidence="6 11" id="KW-0694">RNA-binding</keyword>
<evidence type="ECO:0000256" key="11">
    <source>
        <dbReference type="HAMAP-Rule" id="MF_01318"/>
    </source>
</evidence>
<dbReference type="AlphaFoldDB" id="A0A0M4LG31"/>
<dbReference type="FunFam" id="3.40.50.790:FF:000001">
    <property type="entry name" value="50S ribosomal protein L1"/>
    <property type="match status" value="1"/>
</dbReference>
<dbReference type="GO" id="GO:0006417">
    <property type="term" value="P:regulation of translation"/>
    <property type="evidence" value="ECO:0007669"/>
    <property type="project" value="UniProtKB-KW"/>
</dbReference>
<dbReference type="HAMAP" id="MF_01318_B">
    <property type="entry name" value="Ribosomal_uL1_B"/>
    <property type="match status" value="1"/>
</dbReference>
<keyword evidence="2 11" id="KW-0678">Repressor</keyword>
<evidence type="ECO:0000256" key="12">
    <source>
        <dbReference type="RuleBase" id="RU000659"/>
    </source>
</evidence>
<dbReference type="PANTHER" id="PTHR36427:SF3">
    <property type="entry name" value="LARGE RIBOSOMAL SUBUNIT PROTEIN UL1M"/>
    <property type="match status" value="1"/>
</dbReference>
<evidence type="ECO:0000256" key="2">
    <source>
        <dbReference type="ARBA" id="ARBA00022491"/>
    </source>
</evidence>
<evidence type="ECO:0000256" key="1">
    <source>
        <dbReference type="ARBA" id="ARBA00010531"/>
    </source>
</evidence>
<dbReference type="EMBL" id="CP006911">
    <property type="protein sequence ID" value="ALE01527.1"/>
    <property type="molecule type" value="Genomic_DNA"/>
</dbReference>
<dbReference type="GO" id="GO:0022625">
    <property type="term" value="C:cytosolic large ribosomal subunit"/>
    <property type="evidence" value="ECO:0007669"/>
    <property type="project" value="TreeGrafter"/>
</dbReference>
<dbReference type="Gene3D" id="3.40.50.790">
    <property type="match status" value="1"/>
</dbReference>
<dbReference type="InterPro" id="IPR023674">
    <property type="entry name" value="Ribosomal_uL1-like"/>
</dbReference>
<dbReference type="NCBIfam" id="TIGR01169">
    <property type="entry name" value="rplA_bact"/>
    <property type="match status" value="1"/>
</dbReference>
<evidence type="ECO:0000256" key="10">
    <source>
        <dbReference type="ARBA" id="ARBA00059110"/>
    </source>
</evidence>
<evidence type="ECO:0000256" key="6">
    <source>
        <dbReference type="ARBA" id="ARBA00022884"/>
    </source>
</evidence>
<accession>A0A0M4LG31</accession>
<dbReference type="OrthoDB" id="9803740at2"/>
<comment type="subunit">
    <text evidence="11">Part of the 50S ribosomal subunit.</text>
</comment>
<dbReference type="PATRIC" id="fig|1125411.7.peg.441"/>
<evidence type="ECO:0000256" key="5">
    <source>
        <dbReference type="ARBA" id="ARBA00022845"/>
    </source>
</evidence>
<keyword evidence="4 11" id="KW-0699">rRNA-binding</keyword>
<keyword evidence="3 11" id="KW-0820">tRNA-binding</keyword>
<evidence type="ECO:0000256" key="4">
    <source>
        <dbReference type="ARBA" id="ARBA00022730"/>
    </source>
</evidence>
<dbReference type="InterPro" id="IPR002143">
    <property type="entry name" value="Ribosomal_uL1"/>
</dbReference>
<organism evidence="13 14">
    <name type="scientific">Candidatus Pseudothioglobus singularis PS1</name>
    <dbReference type="NCBI Taxonomy" id="1125411"/>
    <lineage>
        <taxon>Bacteria</taxon>
        <taxon>Pseudomonadati</taxon>
        <taxon>Pseudomonadota</taxon>
        <taxon>Gammaproteobacteria</taxon>
        <taxon>Candidatus Pseudothioglobaceae</taxon>
        <taxon>Candidatus Pseudothioglobus</taxon>
    </lineage>
</organism>
<dbReference type="PROSITE" id="PS01199">
    <property type="entry name" value="RIBOSOMAL_L1"/>
    <property type="match status" value="1"/>
</dbReference>
<dbReference type="GO" id="GO:0006412">
    <property type="term" value="P:translation"/>
    <property type="evidence" value="ECO:0007669"/>
    <property type="project" value="UniProtKB-UniRule"/>
</dbReference>
<dbReference type="PANTHER" id="PTHR36427">
    <property type="entry name" value="54S RIBOSOMAL PROTEIN L1, MITOCHONDRIAL"/>
    <property type="match status" value="1"/>
</dbReference>
<evidence type="ECO:0000256" key="9">
    <source>
        <dbReference type="ARBA" id="ARBA00035241"/>
    </source>
</evidence>
<comment type="function">
    <text evidence="11">Binds directly to 23S rRNA. The L1 stalk is quite mobile in the ribosome, and is involved in E site tRNA release.</text>
</comment>
<keyword evidence="7 11" id="KW-0689">Ribosomal protein</keyword>
<dbReference type="GO" id="GO:0003735">
    <property type="term" value="F:structural constituent of ribosome"/>
    <property type="evidence" value="ECO:0007669"/>
    <property type="project" value="InterPro"/>
</dbReference>
<dbReference type="InterPro" id="IPR005878">
    <property type="entry name" value="Ribosom_uL1_bac-type"/>
</dbReference>
<dbReference type="GO" id="GO:0019843">
    <property type="term" value="F:rRNA binding"/>
    <property type="evidence" value="ECO:0007669"/>
    <property type="project" value="UniProtKB-UniRule"/>
</dbReference>
<dbReference type="Proteomes" id="UP000068905">
    <property type="component" value="Chromosome"/>
</dbReference>
<dbReference type="KEGG" id="tsn:W908_02250"/>
<dbReference type="PIRSF" id="PIRSF002155">
    <property type="entry name" value="Ribosomal_L1"/>
    <property type="match status" value="1"/>
</dbReference>
<dbReference type="SUPFAM" id="SSF56808">
    <property type="entry name" value="Ribosomal protein L1"/>
    <property type="match status" value="1"/>
</dbReference>
<dbReference type="InterPro" id="IPR023673">
    <property type="entry name" value="Ribosomal_uL1_CS"/>
</dbReference>
<dbReference type="GO" id="GO:0000049">
    <property type="term" value="F:tRNA binding"/>
    <property type="evidence" value="ECO:0007669"/>
    <property type="project" value="UniProtKB-KW"/>
</dbReference>
<dbReference type="Gene3D" id="3.30.190.20">
    <property type="match status" value="1"/>
</dbReference>
<evidence type="ECO:0000313" key="13">
    <source>
        <dbReference type="EMBL" id="ALE01527.1"/>
    </source>
</evidence>
<comment type="similarity">
    <text evidence="1 11 12">Belongs to the universal ribosomal protein uL1 family.</text>
</comment>
<name>A0A0M4LG31_9GAMM</name>
<keyword evidence="8 11" id="KW-0687">Ribonucleoprotein</keyword>
<keyword evidence="5 11" id="KW-0810">Translation regulation</keyword>
<protein>
    <recommendedName>
        <fullName evidence="9 11">Large ribosomal subunit protein uL1</fullName>
    </recommendedName>
</protein>
<dbReference type="InterPro" id="IPR016095">
    <property type="entry name" value="Ribosomal_uL1_3-a/b-sand"/>
</dbReference>
<dbReference type="InterPro" id="IPR028364">
    <property type="entry name" value="Ribosomal_uL1/biogenesis"/>
</dbReference>
<gene>
    <name evidence="11" type="primary">rplA</name>
    <name evidence="13" type="ORF">W908_02250</name>
</gene>
<sequence>MMASLTKNQKANISKIKEGEKYKISDAIALVKECATAKFDESVDVSINLGIDTKKSDQTVRGAVVLPNGTGKVVRVAVFTQGDNVQKATDAGADIVGMDDLMKTMQDGDLNYDVVIASPDAMGVVGRLGQVLGPRGLMPNPKVGTVTPDVATAVKNAKAGQVRYRADKSGIVHAGIGKASFDVKALEENVTALIDAIKKAKPSSAKGVYFKKISVSSTMGPGLSVDGASLDI</sequence>
<evidence type="ECO:0000256" key="8">
    <source>
        <dbReference type="ARBA" id="ARBA00023274"/>
    </source>
</evidence>
<dbReference type="CDD" id="cd00403">
    <property type="entry name" value="Ribosomal_L1"/>
    <property type="match status" value="1"/>
</dbReference>
<keyword evidence="14" id="KW-1185">Reference proteome</keyword>